<dbReference type="PANTHER" id="PTHR33153:SF3">
    <property type="entry name" value="TRAFFICKING PROTEIN PARTICLE COMPLEX SUBUNIT 11 DOMAIN-CONTAINING PROTEIN"/>
    <property type="match status" value="1"/>
</dbReference>
<gene>
    <name evidence="3" type="ORF">R1sor_024984</name>
</gene>
<organism evidence="3 4">
    <name type="scientific">Riccia sorocarpa</name>
    <dbReference type="NCBI Taxonomy" id="122646"/>
    <lineage>
        <taxon>Eukaryota</taxon>
        <taxon>Viridiplantae</taxon>
        <taxon>Streptophyta</taxon>
        <taxon>Embryophyta</taxon>
        <taxon>Marchantiophyta</taxon>
        <taxon>Marchantiopsida</taxon>
        <taxon>Marchantiidae</taxon>
        <taxon>Marchantiales</taxon>
        <taxon>Ricciaceae</taxon>
        <taxon>Riccia</taxon>
    </lineage>
</organism>
<dbReference type="Pfam" id="PF25273">
    <property type="entry name" value="DUF7869"/>
    <property type="match status" value="1"/>
</dbReference>
<dbReference type="PANTHER" id="PTHR33153">
    <property type="entry name" value="MYND-TYPE DOMAIN-CONTAINING PROTEIN"/>
    <property type="match status" value="1"/>
</dbReference>
<reference evidence="3 4" key="1">
    <citation type="submission" date="2024-09" db="EMBL/GenBank/DDBJ databases">
        <title>Chromosome-scale assembly of Riccia sorocarpa.</title>
        <authorList>
            <person name="Paukszto L."/>
        </authorList>
    </citation>
    <scope>NUCLEOTIDE SEQUENCE [LARGE SCALE GENOMIC DNA]</scope>
    <source>
        <strain evidence="3">LP-2024</strain>
        <tissue evidence="3">Aerial parts of the thallus</tissue>
    </source>
</reference>
<feature type="region of interest" description="Disordered" evidence="1">
    <location>
        <begin position="247"/>
        <end position="287"/>
    </location>
</feature>
<sequence length="1660" mass="187567">MDSQPPYKLVAGDNILLYSSSRVVAVGSVHSVISSDLCNGVQIGEGRISAQILTAIDASQILPYPNVGASIMLEAVNSFVLWDMNHCHVKGQAPLTPSEQNDRARPSISNQALLIEASPPNTRASEERSGRKAGSVSKEEEIYFKFRKNWSNESVTLLSKIEGEPLAEGIIFLPFANSCIDGVEIGEEYAGVLVARACDDVDEQLLRRDLPKFIEDDSRMVRWPILRLRVISNGAILGKLYKAFVDSESSGRGSEPQEEGEKRKRPYSSVKRQKPDPTTQFKKKLSQKRSSRCTTDDVNKALEFSCTCTNTCMSKVLKKDVHEERSFFYNEPFARRAAYILTKFDQPGFKDGKMLFFDGLLVCKPAFWTIYGFVRQTFYNYEKAFKMGQREGFHGNNGFLKPKDTTLFTKACMKMFFQQTAEPLPHKESKNDNTDGIMYRLPKAYSREDVYKEICQKMIAVGLAPISRVAFENIWKKDFPNYGIHNSSAFAKCETCIHYMNMLHRKRRSAERSKWEHFREMRLKHQMSGRNVYYSHRQLSTTEPTVYLSFIHDAMDLTKTIIPRLSEKHKSLMGQVQPLPLKVIGILNHGHEPSVVAHVSVGGLWPSDPNLTITSIAKQLRDYETYYAGDMSGDLAFATEALHPLFAALLHEEVFNKTVLGKRSQTRDDYFRITEEERSRFMQGSSSTRKLPSHLYIQLDNSAKDNKNWAMMAFCSELIARGCCKTITMSFLLVGHTHEDVDAFFSKVNAAQGDKNIESLPHFLAEVYHAQSSKAYPRLIQEMADYKHHAIDYLDKISGQSAPVAFRFYMRDNLPVYQVQENYGDRWVPPHGRSMWKRSNPDSDTNFEVVLPPLQNPPAVPIQRLHSKQGEVLGFIKNYIKYKEEMLKTTDPSSSHHMDDTCLVDYWKKVSEILGKDLTVGGGNTLVEGFWPITDYGSGHRATTGSTPSNDALALVLHAEMAAEIEEREEIFVGQAAARKLANFVPLIDVATGLMLILRPSDDFVCQDCLWVVKALGPVCTDAGDRNINKIPIQWWRPKHTSSKASDEDRYAQCIQQDVVWEIDLGYTGRHWIDADSCVYAWKSRAKKDKVHLPKNVQDIALSVLESIHAEASERQDIEVNVQRAKCLVFRYYVWHLPGNAPSCFSLWTDVDNEFCMYSEKDNLCRPISELSEWELENAPWWLEQRCDDSYINFVSDAEEVCWKKLQAKEEPFKVTDGKFEEADDDIKSKADNDDGDGQTPSKKSKDKHKNPGSGRSSKSRQKKAEAEAPARKGRTKKADFAPESAVDPAEIEATDPNATSPVQTPEPLKEKEPDDQERQPKRLKKQKWHDGLERNLIMSIERQLVVVKSSLQETYERIQANKRTIPKLPLPILDELKALCARVKGARASGHCINNARVQSAADCLYLDMPTGYKLTDDGEVPNWNLYPEVDLPRQLLNLGRSILDDRGSIIIIHPGTLQSTQQIADALDAFSMYFKQIAPFVVHNEEVEIKPSRNMKVSIDIGISIDFLNIYLQISHFTTPKMNIPAFDEENSGRDATMIFNYNSGVVKRIGDGGRSKCVGFVQTLLENFIDHGDIVIDFAGGWGATLLAAHNCSRCCIAAETRDEALWSMQQIVKLKSATKSAGTTSTDHTQATQATISRGKKPLTEEDDMGSLLEDE</sequence>
<name>A0ABD3G8L9_9MARC</name>
<accession>A0ABD3G8L9</accession>
<feature type="compositionally biased region" description="Low complexity" evidence="1">
    <location>
        <begin position="1621"/>
        <end position="1630"/>
    </location>
</feature>
<dbReference type="InterPro" id="IPR057191">
    <property type="entry name" value="DUF7869"/>
</dbReference>
<feature type="region of interest" description="Disordered" evidence="1">
    <location>
        <begin position="1621"/>
        <end position="1660"/>
    </location>
</feature>
<feature type="compositionally biased region" description="Polar residues" evidence="1">
    <location>
        <begin position="1631"/>
        <end position="1640"/>
    </location>
</feature>
<proteinExistence type="predicted"/>
<comment type="caution">
    <text evidence="3">The sequence shown here is derived from an EMBL/GenBank/DDBJ whole genome shotgun (WGS) entry which is preliminary data.</text>
</comment>
<dbReference type="SUPFAM" id="SSF53335">
    <property type="entry name" value="S-adenosyl-L-methionine-dependent methyltransferases"/>
    <property type="match status" value="2"/>
</dbReference>
<keyword evidence="4" id="KW-1185">Reference proteome</keyword>
<evidence type="ECO:0000313" key="4">
    <source>
        <dbReference type="Proteomes" id="UP001633002"/>
    </source>
</evidence>
<feature type="compositionally biased region" description="Acidic residues" evidence="1">
    <location>
        <begin position="1649"/>
        <end position="1660"/>
    </location>
</feature>
<feature type="domain" description="DUF7869" evidence="2">
    <location>
        <begin position="686"/>
        <end position="814"/>
    </location>
</feature>
<feature type="compositionally biased region" description="Basic and acidic residues" evidence="1">
    <location>
        <begin position="1308"/>
        <end position="1321"/>
    </location>
</feature>
<dbReference type="Gene3D" id="3.40.50.150">
    <property type="entry name" value="Vaccinia Virus protein VP39"/>
    <property type="match status" value="1"/>
</dbReference>
<feature type="region of interest" description="Disordered" evidence="1">
    <location>
        <begin position="1217"/>
        <end position="1328"/>
    </location>
</feature>
<protein>
    <recommendedName>
        <fullName evidence="2">DUF7869 domain-containing protein</fullName>
    </recommendedName>
</protein>
<evidence type="ECO:0000313" key="3">
    <source>
        <dbReference type="EMBL" id="KAL3675036.1"/>
    </source>
</evidence>
<dbReference type="InterPro" id="IPR029063">
    <property type="entry name" value="SAM-dependent_MTases_sf"/>
</dbReference>
<dbReference type="EMBL" id="JBJQOH010000008">
    <property type="protein sequence ID" value="KAL3675036.1"/>
    <property type="molecule type" value="Genomic_DNA"/>
</dbReference>
<evidence type="ECO:0000259" key="2">
    <source>
        <dbReference type="Pfam" id="PF25273"/>
    </source>
</evidence>
<evidence type="ECO:0000256" key="1">
    <source>
        <dbReference type="SAM" id="MobiDB-lite"/>
    </source>
</evidence>
<feature type="compositionally biased region" description="Basic and acidic residues" evidence="1">
    <location>
        <begin position="1217"/>
        <end position="1233"/>
    </location>
</feature>
<feature type="compositionally biased region" description="Basic and acidic residues" evidence="1">
    <location>
        <begin position="1263"/>
        <end position="1281"/>
    </location>
</feature>
<dbReference type="Proteomes" id="UP001633002">
    <property type="component" value="Unassembled WGS sequence"/>
</dbReference>